<evidence type="ECO:0000256" key="1">
    <source>
        <dbReference type="ARBA" id="ARBA00004141"/>
    </source>
</evidence>
<dbReference type="OrthoDB" id="3254248at2"/>
<accession>A0A3P1SEG3</accession>
<dbReference type="Pfam" id="PF06271">
    <property type="entry name" value="RDD"/>
    <property type="match status" value="1"/>
</dbReference>
<sequence length="488" mass="52306">MVVSLPSPHPAGGTTMAEMKVQGRIPVVVPEHLDGAVAAGNSPRVKAKLVDILVYVVGFVIIFGIPRILLTVHPGIASMPDQGWNAVLVVFWPIFGIILVGAYAFTSLYWVSREGQTPGMKIASIRWIRLDDGTRGGSSSIRKFAFELVSGLLSAGLFPLVVWLTSQGEVNRTWFDRVCGTLTIHLGEGTDPSATLGRNAAHRRRRYDRSQGSPTDQSNDRRYALSARPHEVVAQDVSVIGDVPAIGAPAEEMGTDPAPVTSIPIEMSRDYDDIRHSLEQAQKIVEDRDVSSLLSSAMPSEVDAPAQVNNDSSSFEPVVPTFAPSAPEEEKSTPASFEVELEPDIDLTTVRGVPLMAAVAAQEGDEGFGVLERTLGFRPVGSIRLVFDDGTSIDLVGEAIIGRDPVLPEEETHVRRLSVMDPSRSVSKTHLKVAVQGDAVMVEDLHSTNGTRIAPPTGESRALTPGTPELAEAGSSVIFGRRTFVIGG</sequence>
<name>A0A3P1SEG3_9ACTO</name>
<evidence type="ECO:0000256" key="2">
    <source>
        <dbReference type="ARBA" id="ARBA00022553"/>
    </source>
</evidence>
<keyword evidence="4 7" id="KW-1133">Transmembrane helix</keyword>
<dbReference type="PROSITE" id="PS50006">
    <property type="entry name" value="FHA_DOMAIN"/>
    <property type="match status" value="1"/>
</dbReference>
<evidence type="ECO:0000313" key="9">
    <source>
        <dbReference type="EMBL" id="RRC95538.1"/>
    </source>
</evidence>
<keyword evidence="5 7" id="KW-0472">Membrane</keyword>
<evidence type="ECO:0000259" key="8">
    <source>
        <dbReference type="PROSITE" id="PS50006"/>
    </source>
</evidence>
<evidence type="ECO:0000256" key="5">
    <source>
        <dbReference type="ARBA" id="ARBA00023136"/>
    </source>
</evidence>
<keyword evidence="10" id="KW-1185">Reference proteome</keyword>
<keyword evidence="2" id="KW-0597">Phosphoprotein</keyword>
<feature type="region of interest" description="Disordered" evidence="6">
    <location>
        <begin position="309"/>
        <end position="335"/>
    </location>
</feature>
<dbReference type="SUPFAM" id="SSF49879">
    <property type="entry name" value="SMAD/FHA domain"/>
    <property type="match status" value="1"/>
</dbReference>
<dbReference type="Pfam" id="PF00498">
    <property type="entry name" value="FHA"/>
    <property type="match status" value="1"/>
</dbReference>
<feature type="transmembrane region" description="Helical" evidence="7">
    <location>
        <begin position="144"/>
        <end position="164"/>
    </location>
</feature>
<dbReference type="InterPro" id="IPR010432">
    <property type="entry name" value="RDD"/>
</dbReference>
<organism evidence="9 10">
    <name type="scientific">Schaalia canis</name>
    <dbReference type="NCBI Taxonomy" id="100469"/>
    <lineage>
        <taxon>Bacteria</taxon>
        <taxon>Bacillati</taxon>
        <taxon>Actinomycetota</taxon>
        <taxon>Actinomycetes</taxon>
        <taxon>Actinomycetales</taxon>
        <taxon>Actinomycetaceae</taxon>
        <taxon>Schaalia</taxon>
    </lineage>
</organism>
<reference evidence="9 10" key="1">
    <citation type="submission" date="2018-11" db="EMBL/GenBank/DDBJ databases">
        <title>Genomes From Bacteria Associated with the Canine Oral Cavity: a Test Case for Automated Genome-Based Taxonomic Assignment.</title>
        <authorList>
            <person name="Coil D.A."/>
            <person name="Jospin G."/>
            <person name="Darling A.E."/>
            <person name="Wallis C."/>
            <person name="Davis I.J."/>
            <person name="Harris S."/>
            <person name="Eisen J.A."/>
            <person name="Holcombe L.J."/>
            <person name="O'Flynn C."/>
        </authorList>
    </citation>
    <scope>NUCLEOTIDE SEQUENCE [LARGE SCALE GENOMIC DNA]</scope>
    <source>
        <strain evidence="9 10">OH770</strain>
    </source>
</reference>
<dbReference type="AlphaFoldDB" id="A0A3P1SEG3"/>
<dbReference type="Proteomes" id="UP000280444">
    <property type="component" value="Unassembled WGS sequence"/>
</dbReference>
<gene>
    <name evidence="9" type="ORF">EII11_04490</name>
</gene>
<keyword evidence="3 7" id="KW-0812">Transmembrane</keyword>
<feature type="domain" description="FHA" evidence="8">
    <location>
        <begin position="399"/>
        <end position="453"/>
    </location>
</feature>
<dbReference type="InterPro" id="IPR000253">
    <property type="entry name" value="FHA_dom"/>
</dbReference>
<evidence type="ECO:0000256" key="7">
    <source>
        <dbReference type="SAM" id="Phobius"/>
    </source>
</evidence>
<feature type="transmembrane region" description="Helical" evidence="7">
    <location>
        <begin position="90"/>
        <end position="111"/>
    </location>
</feature>
<evidence type="ECO:0000313" key="10">
    <source>
        <dbReference type="Proteomes" id="UP000280444"/>
    </source>
</evidence>
<comment type="subcellular location">
    <subcellularLocation>
        <location evidence="1">Membrane</location>
        <topology evidence="1">Multi-pass membrane protein</topology>
    </subcellularLocation>
</comment>
<evidence type="ECO:0000256" key="6">
    <source>
        <dbReference type="SAM" id="MobiDB-lite"/>
    </source>
</evidence>
<dbReference type="GO" id="GO:0016020">
    <property type="term" value="C:membrane"/>
    <property type="evidence" value="ECO:0007669"/>
    <property type="project" value="UniProtKB-SubCell"/>
</dbReference>
<feature type="region of interest" description="Disordered" evidence="6">
    <location>
        <begin position="193"/>
        <end position="222"/>
    </location>
</feature>
<feature type="transmembrane region" description="Helical" evidence="7">
    <location>
        <begin position="52"/>
        <end position="70"/>
    </location>
</feature>
<comment type="caution">
    <text evidence="9">The sequence shown here is derived from an EMBL/GenBank/DDBJ whole genome shotgun (WGS) entry which is preliminary data.</text>
</comment>
<dbReference type="Gene3D" id="2.60.200.20">
    <property type="match status" value="1"/>
</dbReference>
<proteinExistence type="predicted"/>
<dbReference type="EMBL" id="RQZF01000003">
    <property type="protein sequence ID" value="RRC95538.1"/>
    <property type="molecule type" value="Genomic_DNA"/>
</dbReference>
<dbReference type="InterPro" id="IPR008984">
    <property type="entry name" value="SMAD_FHA_dom_sf"/>
</dbReference>
<evidence type="ECO:0000256" key="4">
    <source>
        <dbReference type="ARBA" id="ARBA00022989"/>
    </source>
</evidence>
<evidence type="ECO:0000256" key="3">
    <source>
        <dbReference type="ARBA" id="ARBA00022692"/>
    </source>
</evidence>
<protein>
    <submittedName>
        <fullName evidence="9">FHA domain-containing protein</fullName>
    </submittedName>
</protein>